<keyword evidence="1" id="KW-1133">Transmembrane helix</keyword>
<dbReference type="InterPro" id="IPR016024">
    <property type="entry name" value="ARM-type_fold"/>
</dbReference>
<reference evidence="3" key="1">
    <citation type="journal article" date="2015" name="PLoS Genet.">
        <title>Genome Sequence and Transcriptome Analyses of Chrysochromulina tobin: Metabolic Tools for Enhanced Algal Fitness in the Prominent Order Prymnesiales (Haptophyceae).</title>
        <authorList>
            <person name="Hovde B.T."/>
            <person name="Deodato C.R."/>
            <person name="Hunsperger H.M."/>
            <person name="Ryken S.A."/>
            <person name="Yost W."/>
            <person name="Jha R.K."/>
            <person name="Patterson J."/>
            <person name="Monnat R.J. Jr."/>
            <person name="Barlow S.B."/>
            <person name="Starkenburg S.R."/>
            <person name="Cattolico R.A."/>
        </authorList>
    </citation>
    <scope>NUCLEOTIDE SEQUENCE</scope>
    <source>
        <strain evidence="3">CCMP291</strain>
    </source>
</reference>
<dbReference type="Proteomes" id="UP000037460">
    <property type="component" value="Unassembled WGS sequence"/>
</dbReference>
<protein>
    <submittedName>
        <fullName evidence="2">Uncharacterized protein</fullName>
    </submittedName>
</protein>
<dbReference type="SUPFAM" id="SSF48371">
    <property type="entry name" value="ARM repeat"/>
    <property type="match status" value="1"/>
</dbReference>
<accession>A0A0M0JT48</accession>
<gene>
    <name evidence="2" type="ORF">Ctob_005725</name>
</gene>
<keyword evidence="1" id="KW-0812">Transmembrane</keyword>
<dbReference type="InterPro" id="IPR011989">
    <property type="entry name" value="ARM-like"/>
</dbReference>
<dbReference type="EMBL" id="JWZX01002363">
    <property type="protein sequence ID" value="KOO29774.1"/>
    <property type="molecule type" value="Genomic_DNA"/>
</dbReference>
<evidence type="ECO:0000313" key="3">
    <source>
        <dbReference type="Proteomes" id="UP000037460"/>
    </source>
</evidence>
<dbReference type="Gene3D" id="1.25.10.10">
    <property type="entry name" value="Leucine-rich Repeat Variant"/>
    <property type="match status" value="1"/>
</dbReference>
<keyword evidence="3" id="KW-1185">Reference proteome</keyword>
<organism evidence="2 3">
    <name type="scientific">Chrysochromulina tobinii</name>
    <dbReference type="NCBI Taxonomy" id="1460289"/>
    <lineage>
        <taxon>Eukaryota</taxon>
        <taxon>Haptista</taxon>
        <taxon>Haptophyta</taxon>
        <taxon>Prymnesiophyceae</taxon>
        <taxon>Prymnesiales</taxon>
        <taxon>Chrysochromulinaceae</taxon>
        <taxon>Chrysochromulina</taxon>
    </lineage>
</organism>
<proteinExistence type="predicted"/>
<feature type="transmembrane region" description="Helical" evidence="1">
    <location>
        <begin position="46"/>
        <end position="65"/>
    </location>
</feature>
<sequence length="436" mass="46961">MRRLFMRPSLLGTPGASLHSALSCIGWLLLAQPVAAGTLSSDQLFISPLSSVLIFIFMLVCLEYGSRFFLRMQQPPSLDWKVLDHFTGNLFDVEARRRQLPDNLGLRGVRSLHAISSESDPVLQSQAASNIATLVHLAAAGSQEPPPAQLRALASLVGRFTPSSRGMAALGIAFAALDPARAPLLLECGAVQAVLELACDVNEEPDAQGAAALALALMAGQEALRSTMLAGRALPAIEALLGSRNPDAVRCAACALAEVAAHAEAPARIVQALPPPVLVMICRSEDQVRALLNGLAEFASALLRTRQLQVLNTALNARPLAELLAYYVPRPELAKYTLEHELTRMEYRVRTADGVELRSTESIRAHYESLDEAGQGGLLWRLANQSLLADLISELHANGFVDIALGTCLFYCLYCLTCLTYLTCLTCQPSILRSDL</sequence>
<evidence type="ECO:0000313" key="2">
    <source>
        <dbReference type="EMBL" id="KOO29774.1"/>
    </source>
</evidence>
<keyword evidence="1" id="KW-0472">Membrane</keyword>
<evidence type="ECO:0000256" key="1">
    <source>
        <dbReference type="SAM" id="Phobius"/>
    </source>
</evidence>
<name>A0A0M0JT48_9EUKA</name>
<dbReference type="PROSITE" id="PS51257">
    <property type="entry name" value="PROKAR_LIPOPROTEIN"/>
    <property type="match status" value="1"/>
</dbReference>
<comment type="caution">
    <text evidence="2">The sequence shown here is derived from an EMBL/GenBank/DDBJ whole genome shotgun (WGS) entry which is preliminary data.</text>
</comment>
<dbReference type="AlphaFoldDB" id="A0A0M0JT48"/>